<dbReference type="PANTHER" id="PTHR13767">
    <property type="entry name" value="TRNA-PSEUDOURIDINE SYNTHASE"/>
    <property type="match status" value="1"/>
</dbReference>
<dbReference type="Proteomes" id="UP000037146">
    <property type="component" value="Unassembled WGS sequence"/>
</dbReference>
<keyword evidence="9" id="KW-1185">Reference proteome</keyword>
<comment type="function">
    <text evidence="5">Responsible for synthesis of pseudouridine from uracil-55 in the psi GC loop of transfer RNAs.</text>
</comment>
<evidence type="ECO:0000313" key="9">
    <source>
        <dbReference type="Proteomes" id="UP000037146"/>
    </source>
</evidence>
<dbReference type="OrthoDB" id="9802309at2"/>
<evidence type="ECO:0000256" key="4">
    <source>
        <dbReference type="ARBA" id="ARBA00023235"/>
    </source>
</evidence>
<reference evidence="9" key="1">
    <citation type="submission" date="2015-07" db="EMBL/GenBank/DDBJ databases">
        <title>Genome sequencing project for genomic taxonomy and phylogenomics of Bacillus-like bacteria.</title>
        <authorList>
            <person name="Liu B."/>
            <person name="Wang J."/>
            <person name="Zhu Y."/>
            <person name="Liu G."/>
            <person name="Chen Q."/>
            <person name="Chen Z."/>
            <person name="Lan J."/>
            <person name="Che J."/>
            <person name="Ge C."/>
            <person name="Shi H."/>
            <person name="Pan Z."/>
            <person name="Liu X."/>
        </authorList>
    </citation>
    <scope>NUCLEOTIDE SEQUENCE [LARGE SCALE GENOMIC DNA]</scope>
    <source>
        <strain evidence="9">FJAT-27997</strain>
    </source>
</reference>
<dbReference type="Gene3D" id="3.30.2350.10">
    <property type="entry name" value="Pseudouridine synthase"/>
    <property type="match status" value="1"/>
</dbReference>
<dbReference type="FunFam" id="3.30.2350.10:FF:000011">
    <property type="entry name" value="tRNA pseudouridine synthase B"/>
    <property type="match status" value="1"/>
</dbReference>
<keyword evidence="4 5" id="KW-0413">Isomerase</keyword>
<dbReference type="InterPro" id="IPR014780">
    <property type="entry name" value="tRNA_psdUridine_synth_TruB"/>
</dbReference>
<dbReference type="Pfam" id="PF16198">
    <property type="entry name" value="TruB_C_2"/>
    <property type="match status" value="1"/>
</dbReference>
<dbReference type="STRING" id="1679170.AC625_07970"/>
<evidence type="ECO:0000259" key="7">
    <source>
        <dbReference type="Pfam" id="PF16198"/>
    </source>
</evidence>
<organism evidence="8 9">
    <name type="scientific">Peribacillus loiseleuriae</name>
    <dbReference type="NCBI Taxonomy" id="1679170"/>
    <lineage>
        <taxon>Bacteria</taxon>
        <taxon>Bacillati</taxon>
        <taxon>Bacillota</taxon>
        <taxon>Bacilli</taxon>
        <taxon>Bacillales</taxon>
        <taxon>Bacillaceae</taxon>
        <taxon>Peribacillus</taxon>
    </lineage>
</organism>
<dbReference type="InterPro" id="IPR020103">
    <property type="entry name" value="PsdUridine_synth_cat_dom_sf"/>
</dbReference>
<sequence length="307" mass="34339">MEGILPLLKPKGMTSHDCVFKLRKILKTKKVGHTGTLDPDVTGVLPICIGRATKIAEYITDAGKAYEGEITLGFSTTTEDSSGEKLDETIISDEITRGHILEVFQSLTGPIIQTPPMYSAVKVNGKKLYEYARAGIEVERPSREVTIHELTLLDDREVFVGNTISFKFRVKCSKGTYIRTLAVMMGERLGYPAHMSSLIRIESAGFTLNDCKTLEEVKELFEEGKEKEFLLPLERGLYHLPKYQINDKVAMKILNGAVLTQPDDLDYAKGEPFVMINENGRALAIYQVHPVKEHVIKPVKILVIDEL</sequence>
<comment type="caution">
    <text evidence="8">The sequence shown here is derived from an EMBL/GenBank/DDBJ whole genome shotgun (WGS) entry which is preliminary data.</text>
</comment>
<evidence type="ECO:0000256" key="1">
    <source>
        <dbReference type="ARBA" id="ARBA00000385"/>
    </source>
</evidence>
<comment type="catalytic activity">
    <reaction evidence="1 5">
        <text>uridine(55) in tRNA = pseudouridine(55) in tRNA</text>
        <dbReference type="Rhea" id="RHEA:42532"/>
        <dbReference type="Rhea" id="RHEA-COMP:10101"/>
        <dbReference type="Rhea" id="RHEA-COMP:10102"/>
        <dbReference type="ChEBI" id="CHEBI:65314"/>
        <dbReference type="ChEBI" id="CHEBI:65315"/>
        <dbReference type="EC" id="5.4.99.25"/>
    </reaction>
</comment>
<comment type="similarity">
    <text evidence="2 5">Belongs to the pseudouridine synthase TruB family. Type 1 subfamily.</text>
</comment>
<name>A0A0K9GS80_9BACI</name>
<evidence type="ECO:0000313" key="8">
    <source>
        <dbReference type="EMBL" id="KMY49488.1"/>
    </source>
</evidence>
<protein>
    <recommendedName>
        <fullName evidence="5">tRNA pseudouridine synthase B</fullName>
        <ecNumber evidence="5">5.4.99.25</ecNumber>
    </recommendedName>
    <alternativeName>
        <fullName evidence="5">tRNA pseudouridine(55) synthase</fullName>
        <shortName evidence="5">Psi55 synthase</shortName>
    </alternativeName>
    <alternativeName>
        <fullName evidence="5">tRNA pseudouridylate synthase</fullName>
    </alternativeName>
    <alternativeName>
        <fullName evidence="5">tRNA-uridine isomerase</fullName>
    </alternativeName>
</protein>
<feature type="domain" description="tRNA pseudouridylate synthase B C-terminal" evidence="7">
    <location>
        <begin position="179"/>
        <end position="237"/>
    </location>
</feature>
<dbReference type="PATRIC" id="fig|1679170.3.peg.1706"/>
<dbReference type="SUPFAM" id="SSF55120">
    <property type="entry name" value="Pseudouridine synthase"/>
    <property type="match status" value="1"/>
</dbReference>
<dbReference type="PANTHER" id="PTHR13767:SF2">
    <property type="entry name" value="PSEUDOURIDYLATE SYNTHASE TRUB1"/>
    <property type="match status" value="1"/>
</dbReference>
<evidence type="ECO:0000256" key="2">
    <source>
        <dbReference type="ARBA" id="ARBA00005642"/>
    </source>
</evidence>
<dbReference type="GO" id="GO:1990481">
    <property type="term" value="P:mRNA pseudouridine synthesis"/>
    <property type="evidence" value="ECO:0007669"/>
    <property type="project" value="TreeGrafter"/>
</dbReference>
<proteinExistence type="inferred from homology"/>
<dbReference type="CDD" id="cd02573">
    <property type="entry name" value="PseudoU_synth_EcTruB"/>
    <property type="match status" value="1"/>
</dbReference>
<dbReference type="HAMAP" id="MF_01080">
    <property type="entry name" value="TruB_bact"/>
    <property type="match status" value="1"/>
</dbReference>
<feature type="domain" description="Pseudouridine synthase II N-terminal" evidence="6">
    <location>
        <begin position="23"/>
        <end position="178"/>
    </location>
</feature>
<dbReference type="EMBL" id="LFZW01000001">
    <property type="protein sequence ID" value="KMY49488.1"/>
    <property type="molecule type" value="Genomic_DNA"/>
</dbReference>
<dbReference type="RefSeq" id="WP_049680820.1">
    <property type="nucleotide sequence ID" value="NZ_JBNNUY010000002.1"/>
</dbReference>
<dbReference type="GO" id="GO:0160148">
    <property type="term" value="F:tRNA pseudouridine(55) synthase activity"/>
    <property type="evidence" value="ECO:0007669"/>
    <property type="project" value="UniProtKB-EC"/>
</dbReference>
<feature type="active site" description="Nucleophile" evidence="5">
    <location>
        <position position="38"/>
    </location>
</feature>
<dbReference type="GO" id="GO:0031119">
    <property type="term" value="P:tRNA pseudouridine synthesis"/>
    <property type="evidence" value="ECO:0007669"/>
    <property type="project" value="UniProtKB-UniRule"/>
</dbReference>
<dbReference type="AlphaFoldDB" id="A0A0K9GS80"/>
<keyword evidence="3 5" id="KW-0819">tRNA processing</keyword>
<evidence type="ECO:0000256" key="5">
    <source>
        <dbReference type="HAMAP-Rule" id="MF_01080"/>
    </source>
</evidence>
<gene>
    <name evidence="5 8" type="primary">truB</name>
    <name evidence="8" type="ORF">AC625_07970</name>
</gene>
<dbReference type="InterPro" id="IPR002501">
    <property type="entry name" value="PsdUridine_synth_N"/>
</dbReference>
<dbReference type="InterPro" id="IPR032819">
    <property type="entry name" value="TruB_C"/>
</dbReference>
<dbReference type="Pfam" id="PF01509">
    <property type="entry name" value="TruB_N"/>
    <property type="match status" value="1"/>
</dbReference>
<dbReference type="GO" id="GO:0003723">
    <property type="term" value="F:RNA binding"/>
    <property type="evidence" value="ECO:0007669"/>
    <property type="project" value="InterPro"/>
</dbReference>
<dbReference type="NCBIfam" id="TIGR00431">
    <property type="entry name" value="TruB"/>
    <property type="match status" value="1"/>
</dbReference>
<evidence type="ECO:0000259" key="6">
    <source>
        <dbReference type="Pfam" id="PF01509"/>
    </source>
</evidence>
<dbReference type="EC" id="5.4.99.25" evidence="5"/>
<accession>A0A0K9GS80</accession>
<evidence type="ECO:0000256" key="3">
    <source>
        <dbReference type="ARBA" id="ARBA00022694"/>
    </source>
</evidence>